<keyword evidence="2" id="KW-0489">Methyltransferase</keyword>
<keyword evidence="7" id="KW-1185">Reference proteome</keyword>
<name>A0A8D5GEH0_9PROT</name>
<dbReference type="AlphaFoldDB" id="A0A8D5GEH0"/>
<dbReference type="GO" id="GO:0008610">
    <property type="term" value="P:lipid biosynthetic process"/>
    <property type="evidence" value="ECO:0007669"/>
    <property type="project" value="InterPro"/>
</dbReference>
<comment type="similarity">
    <text evidence="1">Belongs to the CFA/CMAS family.</text>
</comment>
<dbReference type="PANTHER" id="PTHR43667">
    <property type="entry name" value="CYCLOPROPANE-FATTY-ACYL-PHOSPHOLIPID SYNTHASE"/>
    <property type="match status" value="1"/>
</dbReference>
<evidence type="ECO:0000313" key="6">
    <source>
        <dbReference type="EMBL" id="BCM25209.1"/>
    </source>
</evidence>
<dbReference type="Proteomes" id="UP000826722">
    <property type="component" value="Chromosome"/>
</dbReference>
<evidence type="ECO:0000256" key="1">
    <source>
        <dbReference type="ARBA" id="ARBA00010815"/>
    </source>
</evidence>
<dbReference type="InterPro" id="IPR029063">
    <property type="entry name" value="SAM-dependent_MTases_sf"/>
</dbReference>
<dbReference type="GO" id="GO:0032259">
    <property type="term" value="P:methylation"/>
    <property type="evidence" value="ECO:0007669"/>
    <property type="project" value="UniProtKB-KW"/>
</dbReference>
<dbReference type="KEGG" id="mpau:ZMTM_14680"/>
<evidence type="ECO:0000256" key="4">
    <source>
        <dbReference type="ARBA" id="ARBA00022691"/>
    </source>
</evidence>
<dbReference type="InterPro" id="IPR003333">
    <property type="entry name" value="CMAS"/>
</dbReference>
<keyword evidence="3" id="KW-0808">Transferase</keyword>
<dbReference type="InterPro" id="IPR050723">
    <property type="entry name" value="CFA/CMAS"/>
</dbReference>
<dbReference type="SUPFAM" id="SSF53335">
    <property type="entry name" value="S-adenosyl-L-methionine-dependent methyltransferases"/>
    <property type="match status" value="1"/>
</dbReference>
<gene>
    <name evidence="6" type="ORF">ZMTM_14680</name>
</gene>
<dbReference type="EMBL" id="AP024110">
    <property type="protein sequence ID" value="BCM25209.1"/>
    <property type="molecule type" value="Genomic_DNA"/>
</dbReference>
<protein>
    <submittedName>
        <fullName evidence="6">Cyclopropane-fatty-acyl-phospholipid synthase</fullName>
    </submittedName>
</protein>
<keyword evidence="5" id="KW-0443">Lipid metabolism</keyword>
<dbReference type="PIRSF" id="PIRSF003085">
    <property type="entry name" value="CMAS"/>
    <property type="match status" value="1"/>
</dbReference>
<proteinExistence type="inferred from homology"/>
<dbReference type="Pfam" id="PF02353">
    <property type="entry name" value="CMAS"/>
    <property type="match status" value="1"/>
</dbReference>
<sequence length="398" mass="45524">MLDEFLQQQIQQKIKDFPVSIHWGTHSIIPSTTSKVAINVRNPRALMTLAHPTLGGLARAYVEEWLDFEGSAQDIMSLGQAYCNIDAGKDAQSSDAWMWWRHTRNRDRKNISYHYDVSNDFYNLWLDEAKVYSCAYYENGTEHIDQAQAKKLDHICRKLMLKPGERFLDIGCGWGALMLKAAEEYGVEAWGITLSQNQYDYVVEQIAKRGLGGRAHVQLMDYRDLPAELPFDKIASVGMFEHVGKRNLREYFDKIYSLLKPDGLVMNHGITFVELNSGGLGSGISDFIEDYVFPGGELTHISTVTEELSAAGLEPLDIENMRIHYGKTLWEWVTRLEANKTEAIRLIGEKNYRIWRIYMAGSAFSFDHNWLALFQVVAGKSKENGSLAYPFNRNHIYQ</sequence>
<dbReference type="PANTHER" id="PTHR43667:SF1">
    <property type="entry name" value="CYCLOPROPANE-FATTY-ACYL-PHOSPHOLIPID SYNTHASE"/>
    <property type="match status" value="1"/>
</dbReference>
<dbReference type="CDD" id="cd02440">
    <property type="entry name" value="AdoMet_MTases"/>
    <property type="match status" value="1"/>
</dbReference>
<reference evidence="6" key="1">
    <citation type="journal article" date="2021" name="Arch. Microbiol.">
        <title>Methyloradius palustris gen. nov., sp. nov., a methanol-oxidizing bacterium isolated from snow.</title>
        <authorList>
            <person name="Miyadera T."/>
            <person name="Kojima H."/>
            <person name="Fukui M."/>
        </authorList>
    </citation>
    <scope>NUCLEOTIDE SEQUENCE</scope>
    <source>
        <strain evidence="6">Zm11</strain>
    </source>
</reference>
<organism evidence="6 7">
    <name type="scientific">Methyloradius palustris</name>
    <dbReference type="NCBI Taxonomy" id="2778876"/>
    <lineage>
        <taxon>Bacteria</taxon>
        <taxon>Pseudomonadati</taxon>
        <taxon>Pseudomonadota</taxon>
        <taxon>Betaproteobacteria</taxon>
        <taxon>Nitrosomonadales</taxon>
        <taxon>Methylophilaceae</taxon>
        <taxon>Methyloradius</taxon>
    </lineage>
</organism>
<dbReference type="Gene3D" id="3.40.50.150">
    <property type="entry name" value="Vaccinia Virus protein VP39"/>
    <property type="match status" value="1"/>
</dbReference>
<evidence type="ECO:0000313" key="7">
    <source>
        <dbReference type="Proteomes" id="UP000826722"/>
    </source>
</evidence>
<evidence type="ECO:0000256" key="5">
    <source>
        <dbReference type="ARBA" id="ARBA00023098"/>
    </source>
</evidence>
<dbReference type="RefSeq" id="WP_221763323.1">
    <property type="nucleotide sequence ID" value="NZ_AP024110.1"/>
</dbReference>
<evidence type="ECO:0000256" key="3">
    <source>
        <dbReference type="ARBA" id="ARBA00022679"/>
    </source>
</evidence>
<keyword evidence="4" id="KW-0949">S-adenosyl-L-methionine</keyword>
<dbReference type="GO" id="GO:0008168">
    <property type="term" value="F:methyltransferase activity"/>
    <property type="evidence" value="ECO:0007669"/>
    <property type="project" value="UniProtKB-KW"/>
</dbReference>
<evidence type="ECO:0000256" key="2">
    <source>
        <dbReference type="ARBA" id="ARBA00022603"/>
    </source>
</evidence>
<accession>A0A8D5GEH0</accession>